<sequence length="580" mass="66193">KKYLILLMIITLIVVVIDGIFPLLNKYVLDNFLNTATPITTILLFAIIYFSMVIFQSILFYYEFKVTGHIESKLGANMRKAAFENLMHLSFRYFDATASGWTIARLTSDIVRIAEVVAWTLFDSSWAVIQIIIISAIMLIINWQLALVVLIVVPVFFIVTYYFQKAILDLYRKTRLYNSKLTSHYNEAINGIKTTKTLTLETKNYQEFILDSAKMRKVAIITGKYQAFYRPLVNLASGISLASIIYLGSILVFKQNLSFSVLVLFSQYSVQFFEPLRMLTNAISEIQLAKASMERVFGMINEKSDIVDRPEVIEKYGDLLASKKNISERIIGAVEYRNVDFYYQASEPILTNFNLKVKPKETIALVGKTGGGKSTIINLLSRFYEPVSGNILIDGQDYREHSISWLHSQIGYILQTPHLFSGSIMENIRYGNKDATDEEIIEICKQIHAHDFIKDLEGQYNFEVGEMGNLLSLGQKQLISFARALIRNPSIMILDEATSSIDTQTEYLIQKAIDKIMASTTTFVVAHRLSTITNADRILVIYDGKIVQEGNHQELVKQKGYYRDLYLGQFMEESMHNINL</sequence>
<dbReference type="InterPro" id="IPR003439">
    <property type="entry name" value="ABC_transporter-like_ATP-bd"/>
</dbReference>
<feature type="transmembrane region" description="Helical" evidence="7">
    <location>
        <begin position="116"/>
        <end position="139"/>
    </location>
</feature>
<dbReference type="FunFam" id="3.40.50.300:FF:000218">
    <property type="entry name" value="Multidrug ABC transporter ATP-binding protein"/>
    <property type="match status" value="1"/>
</dbReference>
<dbReference type="PANTHER" id="PTHR43394:SF1">
    <property type="entry name" value="ATP-BINDING CASSETTE SUB-FAMILY B MEMBER 10, MITOCHONDRIAL"/>
    <property type="match status" value="1"/>
</dbReference>
<reference evidence="10" key="2">
    <citation type="submission" date="2021-09" db="EMBL/GenBank/DDBJ databases">
        <authorList>
            <person name="Gilroy R."/>
        </authorList>
    </citation>
    <scope>NUCLEOTIDE SEQUENCE</scope>
    <source>
        <strain evidence="10">CHK193-16274</strain>
    </source>
</reference>
<evidence type="ECO:0000256" key="7">
    <source>
        <dbReference type="SAM" id="Phobius"/>
    </source>
</evidence>
<evidence type="ECO:0000256" key="5">
    <source>
        <dbReference type="ARBA" id="ARBA00022989"/>
    </source>
</evidence>
<evidence type="ECO:0000313" key="11">
    <source>
        <dbReference type="Proteomes" id="UP000749320"/>
    </source>
</evidence>
<dbReference type="GO" id="GO:0016887">
    <property type="term" value="F:ATP hydrolysis activity"/>
    <property type="evidence" value="ECO:0007669"/>
    <property type="project" value="InterPro"/>
</dbReference>
<dbReference type="Pfam" id="PF00005">
    <property type="entry name" value="ABC_tran"/>
    <property type="match status" value="1"/>
</dbReference>
<feature type="transmembrane region" description="Helical" evidence="7">
    <location>
        <begin position="232"/>
        <end position="253"/>
    </location>
</feature>
<feature type="non-terminal residue" evidence="10">
    <location>
        <position position="1"/>
    </location>
</feature>
<evidence type="ECO:0000313" key="10">
    <source>
        <dbReference type="EMBL" id="HJF41608.1"/>
    </source>
</evidence>
<feature type="transmembrane region" description="Helical" evidence="7">
    <location>
        <begin position="5"/>
        <end position="24"/>
    </location>
</feature>
<dbReference type="InterPro" id="IPR003593">
    <property type="entry name" value="AAA+_ATPase"/>
</dbReference>
<dbReference type="Proteomes" id="UP000749320">
    <property type="component" value="Unassembled WGS sequence"/>
</dbReference>
<keyword evidence="4 10" id="KW-0067">ATP-binding</keyword>
<feature type="transmembrane region" description="Helical" evidence="7">
    <location>
        <begin position="36"/>
        <end position="62"/>
    </location>
</feature>
<dbReference type="GO" id="GO:0015421">
    <property type="term" value="F:ABC-type oligopeptide transporter activity"/>
    <property type="evidence" value="ECO:0007669"/>
    <property type="project" value="TreeGrafter"/>
</dbReference>
<keyword evidence="6 7" id="KW-0472">Membrane</keyword>
<dbReference type="GO" id="GO:0005886">
    <property type="term" value="C:plasma membrane"/>
    <property type="evidence" value="ECO:0007669"/>
    <property type="project" value="UniProtKB-SubCell"/>
</dbReference>
<dbReference type="EMBL" id="DYWV01000404">
    <property type="protein sequence ID" value="HJF41608.1"/>
    <property type="molecule type" value="Genomic_DNA"/>
</dbReference>
<evidence type="ECO:0000256" key="4">
    <source>
        <dbReference type="ARBA" id="ARBA00022840"/>
    </source>
</evidence>
<name>A0A921GD49_9FIRM</name>
<evidence type="ECO:0000256" key="3">
    <source>
        <dbReference type="ARBA" id="ARBA00022741"/>
    </source>
</evidence>
<comment type="subcellular location">
    <subcellularLocation>
        <location evidence="1">Cell membrane</location>
        <topology evidence="1">Multi-pass membrane protein</topology>
    </subcellularLocation>
</comment>
<keyword evidence="5 7" id="KW-1133">Transmembrane helix</keyword>
<dbReference type="Gene3D" id="1.20.1560.10">
    <property type="entry name" value="ABC transporter type 1, transmembrane domain"/>
    <property type="match status" value="1"/>
</dbReference>
<comment type="caution">
    <text evidence="10">The sequence shown here is derived from an EMBL/GenBank/DDBJ whole genome shotgun (WGS) entry which is preliminary data.</text>
</comment>
<proteinExistence type="predicted"/>
<dbReference type="Gene3D" id="3.40.50.300">
    <property type="entry name" value="P-loop containing nucleotide triphosphate hydrolases"/>
    <property type="match status" value="1"/>
</dbReference>
<protein>
    <submittedName>
        <fullName evidence="10">ABC transporter ATP-binding protein/permease</fullName>
    </submittedName>
</protein>
<dbReference type="GO" id="GO:0005524">
    <property type="term" value="F:ATP binding"/>
    <property type="evidence" value="ECO:0007669"/>
    <property type="project" value="UniProtKB-KW"/>
</dbReference>
<evidence type="ECO:0000256" key="1">
    <source>
        <dbReference type="ARBA" id="ARBA00004651"/>
    </source>
</evidence>
<dbReference type="SUPFAM" id="SSF90123">
    <property type="entry name" value="ABC transporter transmembrane region"/>
    <property type="match status" value="1"/>
</dbReference>
<gene>
    <name evidence="10" type="ORF">K8V91_11855</name>
</gene>
<dbReference type="InterPro" id="IPR036640">
    <property type="entry name" value="ABC1_TM_sf"/>
</dbReference>
<dbReference type="PROSITE" id="PS50893">
    <property type="entry name" value="ABC_TRANSPORTER_2"/>
    <property type="match status" value="1"/>
</dbReference>
<evidence type="ECO:0000259" key="9">
    <source>
        <dbReference type="PROSITE" id="PS50929"/>
    </source>
</evidence>
<dbReference type="Pfam" id="PF00664">
    <property type="entry name" value="ABC_membrane"/>
    <property type="match status" value="1"/>
</dbReference>
<dbReference type="SUPFAM" id="SSF52540">
    <property type="entry name" value="P-loop containing nucleoside triphosphate hydrolases"/>
    <property type="match status" value="1"/>
</dbReference>
<dbReference type="PROSITE" id="PS50929">
    <property type="entry name" value="ABC_TM1F"/>
    <property type="match status" value="1"/>
</dbReference>
<feature type="domain" description="ABC transmembrane type-1" evidence="9">
    <location>
        <begin position="5"/>
        <end position="288"/>
    </location>
</feature>
<dbReference type="InterPro" id="IPR011527">
    <property type="entry name" value="ABC1_TM_dom"/>
</dbReference>
<accession>A0A921GD49</accession>
<evidence type="ECO:0000259" key="8">
    <source>
        <dbReference type="PROSITE" id="PS50893"/>
    </source>
</evidence>
<dbReference type="PROSITE" id="PS00211">
    <property type="entry name" value="ABC_TRANSPORTER_1"/>
    <property type="match status" value="1"/>
</dbReference>
<reference evidence="10" key="1">
    <citation type="journal article" date="2021" name="PeerJ">
        <title>Extensive microbial diversity within the chicken gut microbiome revealed by metagenomics and culture.</title>
        <authorList>
            <person name="Gilroy R."/>
            <person name="Ravi A."/>
            <person name="Getino M."/>
            <person name="Pursley I."/>
            <person name="Horton D.L."/>
            <person name="Alikhan N.F."/>
            <person name="Baker D."/>
            <person name="Gharbi K."/>
            <person name="Hall N."/>
            <person name="Watson M."/>
            <person name="Adriaenssens E.M."/>
            <person name="Foster-Nyarko E."/>
            <person name="Jarju S."/>
            <person name="Secka A."/>
            <person name="Antonio M."/>
            <person name="Oren A."/>
            <person name="Chaudhuri R.R."/>
            <person name="La Ragione R."/>
            <person name="Hildebrand F."/>
            <person name="Pallen M.J."/>
        </authorList>
    </citation>
    <scope>NUCLEOTIDE SEQUENCE</scope>
    <source>
        <strain evidence="10">CHK193-16274</strain>
    </source>
</reference>
<dbReference type="CDD" id="cd03254">
    <property type="entry name" value="ABCC_Glucan_exporter_like"/>
    <property type="match status" value="1"/>
</dbReference>
<dbReference type="InterPro" id="IPR039421">
    <property type="entry name" value="Type_1_exporter"/>
</dbReference>
<dbReference type="InterPro" id="IPR017871">
    <property type="entry name" value="ABC_transporter-like_CS"/>
</dbReference>
<feature type="domain" description="ABC transporter" evidence="8">
    <location>
        <begin position="334"/>
        <end position="568"/>
    </location>
</feature>
<dbReference type="InterPro" id="IPR027417">
    <property type="entry name" value="P-loop_NTPase"/>
</dbReference>
<evidence type="ECO:0000256" key="6">
    <source>
        <dbReference type="ARBA" id="ARBA00023136"/>
    </source>
</evidence>
<organism evidence="10 11">
    <name type="scientific">Thomasclavelia spiroformis</name>
    <dbReference type="NCBI Taxonomy" id="29348"/>
    <lineage>
        <taxon>Bacteria</taxon>
        <taxon>Bacillati</taxon>
        <taxon>Bacillota</taxon>
        <taxon>Erysipelotrichia</taxon>
        <taxon>Erysipelotrichales</taxon>
        <taxon>Coprobacillaceae</taxon>
        <taxon>Thomasclavelia</taxon>
    </lineage>
</organism>
<dbReference type="PANTHER" id="PTHR43394">
    <property type="entry name" value="ATP-DEPENDENT PERMEASE MDL1, MITOCHONDRIAL"/>
    <property type="match status" value="1"/>
</dbReference>
<keyword evidence="2 7" id="KW-0812">Transmembrane</keyword>
<evidence type="ECO:0000256" key="2">
    <source>
        <dbReference type="ARBA" id="ARBA00022692"/>
    </source>
</evidence>
<dbReference type="AlphaFoldDB" id="A0A921GD49"/>
<feature type="transmembrane region" description="Helical" evidence="7">
    <location>
        <begin position="145"/>
        <end position="163"/>
    </location>
</feature>
<keyword evidence="3" id="KW-0547">Nucleotide-binding</keyword>
<dbReference type="SMART" id="SM00382">
    <property type="entry name" value="AAA"/>
    <property type="match status" value="1"/>
</dbReference>